<dbReference type="Proteomes" id="UP000266721">
    <property type="component" value="Unassembled WGS sequence"/>
</dbReference>
<evidence type="ECO:0000256" key="8">
    <source>
        <dbReference type="ARBA" id="ARBA00023133"/>
    </source>
</evidence>
<evidence type="ECO:0000313" key="14">
    <source>
        <dbReference type="Proteomes" id="UP000266721"/>
    </source>
</evidence>
<dbReference type="GO" id="GO:0005743">
    <property type="term" value="C:mitochondrial inner membrane"/>
    <property type="evidence" value="ECO:0007669"/>
    <property type="project" value="TreeGrafter"/>
</dbReference>
<evidence type="ECO:0000256" key="3">
    <source>
        <dbReference type="ARBA" id="ARBA00022692"/>
    </source>
</evidence>
<keyword evidence="14" id="KW-1185">Reference proteome</keyword>
<comment type="pathway">
    <text evidence="10">Porphyrin-containing compound metabolism; heme A biosynthesis; heme A from heme O: step 1/1.</text>
</comment>
<keyword evidence="7" id="KW-0408">Iron</keyword>
<evidence type="ECO:0000256" key="11">
    <source>
        <dbReference type="ARBA" id="ARBA00048044"/>
    </source>
</evidence>
<sequence>LIAGFWWMCRKAPLPPRARMAVNALLAMSIIQASLGITTLLTYVPTPVAATHQSGSLVLLSIAVWLTHELRRIPNAVLSLNVASAVHGTNASG</sequence>
<dbReference type="GO" id="GO:0120547">
    <property type="term" value="F:heme A synthase activity"/>
    <property type="evidence" value="ECO:0007669"/>
    <property type="project" value="UniProtKB-EC"/>
</dbReference>
<dbReference type="InterPro" id="IPR023754">
    <property type="entry name" value="HemeA_Synthase_type2"/>
</dbReference>
<evidence type="ECO:0000256" key="12">
    <source>
        <dbReference type="SAM" id="Phobius"/>
    </source>
</evidence>
<name>A0A3R5WD24_MYTGA</name>
<feature type="transmembrane region" description="Helical" evidence="12">
    <location>
        <begin position="21"/>
        <end position="44"/>
    </location>
</feature>
<keyword evidence="3 12" id="KW-0812">Transmembrane</keyword>
<organism evidence="13 14">
    <name type="scientific">Mytilus galloprovincialis</name>
    <name type="common">Mediterranean mussel</name>
    <dbReference type="NCBI Taxonomy" id="29158"/>
    <lineage>
        <taxon>Eukaryota</taxon>
        <taxon>Metazoa</taxon>
        <taxon>Spiralia</taxon>
        <taxon>Lophotrochozoa</taxon>
        <taxon>Mollusca</taxon>
        <taxon>Bivalvia</taxon>
        <taxon>Autobranchia</taxon>
        <taxon>Pteriomorphia</taxon>
        <taxon>Mytilida</taxon>
        <taxon>Mytiloidea</taxon>
        <taxon>Mytilidae</taxon>
        <taxon>Mytilinae</taxon>
        <taxon>Mytilus</taxon>
    </lineage>
</organism>
<dbReference type="GO" id="GO:0016653">
    <property type="term" value="F:oxidoreductase activity, acting on NAD(P)H, heme protein as acceptor"/>
    <property type="evidence" value="ECO:0007669"/>
    <property type="project" value="TreeGrafter"/>
</dbReference>
<keyword evidence="8" id="KW-0350">Heme biosynthesis</keyword>
<evidence type="ECO:0000256" key="5">
    <source>
        <dbReference type="ARBA" id="ARBA00022989"/>
    </source>
</evidence>
<dbReference type="PANTHER" id="PTHR23289">
    <property type="entry name" value="CYTOCHROME C OXIDASE ASSEMBLY PROTEIN COX15"/>
    <property type="match status" value="1"/>
</dbReference>
<accession>A0A3R5WD24</accession>
<dbReference type="GO" id="GO:0046872">
    <property type="term" value="F:metal ion binding"/>
    <property type="evidence" value="ECO:0007669"/>
    <property type="project" value="UniProtKB-KW"/>
</dbReference>
<protein>
    <submittedName>
        <fullName evidence="13">Cytochrome c oxidase assembly protein cox15</fullName>
    </submittedName>
</protein>
<evidence type="ECO:0000256" key="9">
    <source>
        <dbReference type="ARBA" id="ARBA00023136"/>
    </source>
</evidence>
<keyword evidence="4" id="KW-0479">Metal-binding</keyword>
<keyword evidence="6" id="KW-0560">Oxidoreductase</keyword>
<dbReference type="EMBL" id="KV601103">
    <property type="protein sequence ID" value="OPL20753.1"/>
    <property type="molecule type" value="Genomic_DNA"/>
</dbReference>
<evidence type="ECO:0000256" key="6">
    <source>
        <dbReference type="ARBA" id="ARBA00023002"/>
    </source>
</evidence>
<dbReference type="AlphaFoldDB" id="A0A3R5WD24"/>
<evidence type="ECO:0000256" key="7">
    <source>
        <dbReference type="ARBA" id="ARBA00023004"/>
    </source>
</evidence>
<keyword evidence="9 12" id="KW-0472">Membrane</keyword>
<evidence type="ECO:0000256" key="10">
    <source>
        <dbReference type="ARBA" id="ARBA00044501"/>
    </source>
</evidence>
<dbReference type="Pfam" id="PF02628">
    <property type="entry name" value="COX15-CtaA"/>
    <property type="match status" value="1"/>
</dbReference>
<reference evidence="13 14" key="1">
    <citation type="journal article" date="2016" name="PLoS ONE">
        <title>A First Insight into the Genome of the Filter-Feeder Mussel Mytilus galloprovincialis.</title>
        <authorList>
            <person name="Murgarella M."/>
            <person name="Puiu D."/>
            <person name="Novoa B."/>
            <person name="Figueras A."/>
            <person name="Posada D."/>
            <person name="Canchaya C."/>
        </authorList>
    </citation>
    <scope>NUCLEOTIDE SEQUENCE [LARGE SCALE GENOMIC DNA]</scope>
    <source>
        <tissue evidence="13">Muscle</tissue>
    </source>
</reference>
<keyword evidence="5 12" id="KW-1133">Transmembrane helix</keyword>
<dbReference type="GO" id="GO:0006784">
    <property type="term" value="P:heme A biosynthetic process"/>
    <property type="evidence" value="ECO:0007669"/>
    <property type="project" value="InterPro"/>
</dbReference>
<comment type="catalytic activity">
    <reaction evidence="11">
        <text>Fe(II)-heme o + 2 A + H2O = Fe(II)-heme a + 2 AH2</text>
        <dbReference type="Rhea" id="RHEA:63388"/>
        <dbReference type="ChEBI" id="CHEBI:13193"/>
        <dbReference type="ChEBI" id="CHEBI:15377"/>
        <dbReference type="ChEBI" id="CHEBI:17499"/>
        <dbReference type="ChEBI" id="CHEBI:60530"/>
        <dbReference type="ChEBI" id="CHEBI:61715"/>
        <dbReference type="EC" id="1.17.99.9"/>
    </reaction>
    <physiologicalReaction direction="left-to-right" evidence="11">
        <dbReference type="Rhea" id="RHEA:63389"/>
    </physiologicalReaction>
</comment>
<comment type="subcellular location">
    <subcellularLocation>
        <location evidence="2">Membrane</location>
        <topology evidence="2">Multi-pass membrane protein</topology>
    </subcellularLocation>
</comment>
<evidence type="ECO:0000313" key="13">
    <source>
        <dbReference type="EMBL" id="OPL20753.1"/>
    </source>
</evidence>
<evidence type="ECO:0000256" key="1">
    <source>
        <dbReference type="ARBA" id="ARBA00001970"/>
    </source>
</evidence>
<feature type="non-terminal residue" evidence="13">
    <location>
        <position position="1"/>
    </location>
</feature>
<gene>
    <name evidence="13" type="ORF">AM593_08518</name>
</gene>
<evidence type="ECO:0000256" key="2">
    <source>
        <dbReference type="ARBA" id="ARBA00004141"/>
    </source>
</evidence>
<dbReference type="PANTHER" id="PTHR23289:SF2">
    <property type="entry name" value="CYTOCHROME C OXIDASE ASSEMBLY PROTEIN COX15 HOMOLOG"/>
    <property type="match status" value="1"/>
</dbReference>
<comment type="cofactor">
    <cofactor evidence="1">
        <name>heme b</name>
        <dbReference type="ChEBI" id="CHEBI:60344"/>
    </cofactor>
</comment>
<evidence type="ECO:0000256" key="4">
    <source>
        <dbReference type="ARBA" id="ARBA00022723"/>
    </source>
</evidence>
<proteinExistence type="predicted"/>
<dbReference type="InterPro" id="IPR003780">
    <property type="entry name" value="COX15/CtaA_fam"/>
</dbReference>